<dbReference type="AlphaFoldDB" id="A0A8D2L8A4"/>
<sequence length="167" mass="18356">FKNKELLPLLLDLHNNNVTFVFPTSVVGKTGLCPLVRERCRMLDPPNDCDSDGDCPGIQKCCEGFCGRKCVTPVHGIRGPPVKPGYCRYVRVRCAMPNPPIRCRKDSVCDGAKKCCVTACGTACVDPVFGMVPTNSSALYRESMLRVQGTVILGAHLKVRQIWSSPW</sequence>
<evidence type="ECO:0000259" key="7">
    <source>
        <dbReference type="PROSITE" id="PS51390"/>
    </source>
</evidence>
<dbReference type="OMA" id="QRGCAND"/>
<comment type="similarity">
    <text evidence="6">Belongs to the venom waprin family.</text>
</comment>
<keyword evidence="5" id="KW-1015">Disulfide bond</keyword>
<keyword evidence="3" id="KW-0732">Signal</keyword>
<evidence type="ECO:0000256" key="5">
    <source>
        <dbReference type="ARBA" id="ARBA00023157"/>
    </source>
</evidence>
<protein>
    <recommendedName>
        <fullName evidence="7">WAP domain-containing protein</fullName>
    </recommendedName>
</protein>
<keyword evidence="9" id="KW-1185">Reference proteome</keyword>
<dbReference type="Pfam" id="PF00095">
    <property type="entry name" value="WAP"/>
    <property type="match status" value="2"/>
</dbReference>
<keyword evidence="4" id="KW-0044">Antibiotic</keyword>
<evidence type="ECO:0000256" key="4">
    <source>
        <dbReference type="ARBA" id="ARBA00023022"/>
    </source>
</evidence>
<dbReference type="GO" id="GO:0005615">
    <property type="term" value="C:extracellular space"/>
    <property type="evidence" value="ECO:0007669"/>
    <property type="project" value="TreeGrafter"/>
</dbReference>
<name>A0A8D2L8A4_VARKO</name>
<dbReference type="InterPro" id="IPR008197">
    <property type="entry name" value="WAP_dom"/>
</dbReference>
<reference evidence="8" key="1">
    <citation type="submission" date="2025-08" db="UniProtKB">
        <authorList>
            <consortium name="Ensembl"/>
        </authorList>
    </citation>
    <scope>IDENTIFICATION</scope>
</reference>
<dbReference type="PROSITE" id="PS51390">
    <property type="entry name" value="WAP"/>
    <property type="match status" value="2"/>
</dbReference>
<feature type="domain" description="WAP" evidence="7">
    <location>
        <begin position="80"/>
        <end position="128"/>
    </location>
</feature>
<dbReference type="FunFam" id="4.10.75.10:FF:000001">
    <property type="entry name" value="Anosmin 1"/>
    <property type="match status" value="2"/>
</dbReference>
<dbReference type="InterPro" id="IPR036645">
    <property type="entry name" value="Elafin-like_sf"/>
</dbReference>
<evidence type="ECO:0000256" key="3">
    <source>
        <dbReference type="ARBA" id="ARBA00022729"/>
    </source>
</evidence>
<proteinExistence type="inferred from homology"/>
<dbReference type="Ensembl" id="ENSVKKT00000018386.1">
    <property type="protein sequence ID" value="ENSVKKP00000017933.1"/>
    <property type="gene ID" value="ENSVKKG00000012249.1"/>
</dbReference>
<evidence type="ECO:0000313" key="8">
    <source>
        <dbReference type="Ensembl" id="ENSVKKP00000017933.1"/>
    </source>
</evidence>
<dbReference type="PRINTS" id="PR00003">
    <property type="entry name" value="4DISULPHCORE"/>
</dbReference>
<comment type="function">
    <text evidence="1">Damages membranes of susceptible bacteria. Has no hemolytic activity. Not toxic to mice. Does not inhibit the proteinases elastase and cathepsin G.</text>
</comment>
<feature type="domain" description="WAP" evidence="7">
    <location>
        <begin position="26"/>
        <end position="74"/>
    </location>
</feature>
<keyword evidence="2" id="KW-0929">Antimicrobial</keyword>
<dbReference type="CDD" id="cd00199">
    <property type="entry name" value="WAP"/>
    <property type="match status" value="1"/>
</dbReference>
<dbReference type="GO" id="GO:0045087">
    <property type="term" value="P:innate immune response"/>
    <property type="evidence" value="ECO:0007669"/>
    <property type="project" value="TreeGrafter"/>
</dbReference>
<organism evidence="8 9">
    <name type="scientific">Varanus komodoensis</name>
    <name type="common">Komodo dragon</name>
    <dbReference type="NCBI Taxonomy" id="61221"/>
    <lineage>
        <taxon>Eukaryota</taxon>
        <taxon>Metazoa</taxon>
        <taxon>Chordata</taxon>
        <taxon>Craniata</taxon>
        <taxon>Vertebrata</taxon>
        <taxon>Euteleostomi</taxon>
        <taxon>Lepidosauria</taxon>
        <taxon>Squamata</taxon>
        <taxon>Bifurcata</taxon>
        <taxon>Unidentata</taxon>
        <taxon>Episquamata</taxon>
        <taxon>Toxicofera</taxon>
        <taxon>Anguimorpha</taxon>
        <taxon>Paleoanguimorpha</taxon>
        <taxon>Varanoidea</taxon>
        <taxon>Varanidae</taxon>
        <taxon>Varanus</taxon>
    </lineage>
</organism>
<dbReference type="Gene3D" id="4.10.75.10">
    <property type="entry name" value="Elafin-like"/>
    <property type="match status" value="2"/>
</dbReference>
<evidence type="ECO:0000256" key="6">
    <source>
        <dbReference type="ARBA" id="ARBA00035122"/>
    </source>
</evidence>
<reference evidence="8" key="2">
    <citation type="submission" date="2025-09" db="UniProtKB">
        <authorList>
            <consortium name="Ensembl"/>
        </authorList>
    </citation>
    <scope>IDENTIFICATION</scope>
</reference>
<dbReference type="SMART" id="SM00217">
    <property type="entry name" value="WAP"/>
    <property type="match status" value="2"/>
</dbReference>
<dbReference type="GO" id="GO:0004867">
    <property type="term" value="F:serine-type endopeptidase inhibitor activity"/>
    <property type="evidence" value="ECO:0007669"/>
    <property type="project" value="TreeGrafter"/>
</dbReference>
<evidence type="ECO:0000313" key="9">
    <source>
        <dbReference type="Proteomes" id="UP000694545"/>
    </source>
</evidence>
<dbReference type="PANTHER" id="PTHR19441">
    <property type="entry name" value="WHEY ACDIC PROTEIN WAP"/>
    <property type="match status" value="1"/>
</dbReference>
<dbReference type="SUPFAM" id="SSF57256">
    <property type="entry name" value="Elafin-like"/>
    <property type="match status" value="2"/>
</dbReference>
<dbReference type="Proteomes" id="UP000694545">
    <property type="component" value="Unplaced"/>
</dbReference>
<evidence type="ECO:0000256" key="1">
    <source>
        <dbReference type="ARBA" id="ARBA00002473"/>
    </source>
</evidence>
<dbReference type="PANTHER" id="PTHR19441:SF30">
    <property type="entry name" value="ELAFIN"/>
    <property type="match status" value="1"/>
</dbReference>
<dbReference type="GO" id="GO:0019731">
    <property type="term" value="P:antibacterial humoral response"/>
    <property type="evidence" value="ECO:0007669"/>
    <property type="project" value="TreeGrafter"/>
</dbReference>
<dbReference type="InterPro" id="IPR050514">
    <property type="entry name" value="WAP_four-disulfide_core"/>
</dbReference>
<evidence type="ECO:0000256" key="2">
    <source>
        <dbReference type="ARBA" id="ARBA00022529"/>
    </source>
</evidence>
<accession>A0A8D2L8A4</accession>